<dbReference type="PROSITE" id="PS50005">
    <property type="entry name" value="TPR"/>
    <property type="match status" value="3"/>
</dbReference>
<sequence>MSTFSVPTVQQRISQGMASWERDDFDTALAIFQEVLQDHPDFADVHNRMGLCLAMVGRHAEALAAFQEAVRLSPTYAEAHLNRGIVLTELGRHEEAQAAFDESSRLDSRDGGAFPSHVGNQIAVTHAQLGDLYLVANRPTLAAAQYRAALDVRPRFLDIRTKLAESLMEMGEMEGALRELSAVLEANPEFTGARLRMGVVLHRLGRTDDAVQEWSRCAQEDPDDLRPRAYLVSVGAQGSDARR</sequence>
<evidence type="ECO:0000313" key="3">
    <source>
        <dbReference type="Proteomes" id="UP001484239"/>
    </source>
</evidence>
<feature type="repeat" description="TPR" evidence="1">
    <location>
        <begin position="77"/>
        <end position="110"/>
    </location>
</feature>
<keyword evidence="1" id="KW-0802">TPR repeat</keyword>
<dbReference type="Pfam" id="PF13432">
    <property type="entry name" value="TPR_16"/>
    <property type="match status" value="1"/>
</dbReference>
<name>A0ABU9E7D8_9BACT</name>
<dbReference type="SMART" id="SM00028">
    <property type="entry name" value="TPR"/>
    <property type="match status" value="6"/>
</dbReference>
<dbReference type="PANTHER" id="PTHR44216:SF3">
    <property type="entry name" value="PROTEIN O-MANNOSYL-TRANSFERASE TMTC2"/>
    <property type="match status" value="1"/>
</dbReference>
<protein>
    <submittedName>
        <fullName evidence="2">Tetratricopeptide repeat protein</fullName>
    </submittedName>
</protein>
<proteinExistence type="predicted"/>
<reference evidence="2 3" key="1">
    <citation type="submission" date="2024-02" db="EMBL/GenBank/DDBJ databases">
        <title>A novel Gemmatimonadota bacterium.</title>
        <authorList>
            <person name="Du Z.-J."/>
            <person name="Ye Y.-Q."/>
        </authorList>
    </citation>
    <scope>NUCLEOTIDE SEQUENCE [LARGE SCALE GENOMIC DNA]</scope>
    <source>
        <strain evidence="2 3">DH-20</strain>
    </source>
</reference>
<dbReference type="SUPFAM" id="SSF48452">
    <property type="entry name" value="TPR-like"/>
    <property type="match status" value="1"/>
</dbReference>
<dbReference type="InterPro" id="IPR019734">
    <property type="entry name" value="TPR_rpt"/>
</dbReference>
<dbReference type="EMBL" id="JBBHLI010000003">
    <property type="protein sequence ID" value="MEK9500653.1"/>
    <property type="molecule type" value="Genomic_DNA"/>
</dbReference>
<comment type="caution">
    <text evidence="2">The sequence shown here is derived from an EMBL/GenBank/DDBJ whole genome shotgun (WGS) entry which is preliminary data.</text>
</comment>
<dbReference type="PANTHER" id="PTHR44216">
    <property type="entry name" value="PROTEIN O-MANNOSYL-TRANSFERASE TMTC2"/>
    <property type="match status" value="1"/>
</dbReference>
<feature type="repeat" description="TPR" evidence="1">
    <location>
        <begin position="43"/>
        <end position="76"/>
    </location>
</feature>
<organism evidence="2 3">
    <name type="scientific">Gaopeijia maritima</name>
    <dbReference type="NCBI Taxonomy" id="3119007"/>
    <lineage>
        <taxon>Bacteria</taxon>
        <taxon>Pseudomonadati</taxon>
        <taxon>Gemmatimonadota</taxon>
        <taxon>Longimicrobiia</taxon>
        <taxon>Gaopeijiales</taxon>
        <taxon>Gaopeijiaceae</taxon>
        <taxon>Gaopeijia</taxon>
    </lineage>
</organism>
<accession>A0ABU9E7D8</accession>
<feature type="repeat" description="TPR" evidence="1">
    <location>
        <begin position="191"/>
        <end position="224"/>
    </location>
</feature>
<dbReference type="Pfam" id="PF07721">
    <property type="entry name" value="TPR_4"/>
    <property type="match status" value="1"/>
</dbReference>
<dbReference type="Pfam" id="PF14559">
    <property type="entry name" value="TPR_19"/>
    <property type="match status" value="1"/>
</dbReference>
<evidence type="ECO:0000256" key="1">
    <source>
        <dbReference type="PROSITE-ProRule" id="PRU00339"/>
    </source>
</evidence>
<keyword evidence="3" id="KW-1185">Reference proteome</keyword>
<dbReference type="InterPro" id="IPR011717">
    <property type="entry name" value="TPR-4"/>
</dbReference>
<evidence type="ECO:0000313" key="2">
    <source>
        <dbReference type="EMBL" id="MEK9500653.1"/>
    </source>
</evidence>
<dbReference type="InterPro" id="IPR052384">
    <property type="entry name" value="TMTC_O-mannosyltransferase"/>
</dbReference>
<dbReference type="RefSeq" id="WP_405280000.1">
    <property type="nucleotide sequence ID" value="NZ_CP144380.1"/>
</dbReference>
<dbReference type="InterPro" id="IPR011990">
    <property type="entry name" value="TPR-like_helical_dom_sf"/>
</dbReference>
<dbReference type="Proteomes" id="UP001484239">
    <property type="component" value="Unassembled WGS sequence"/>
</dbReference>
<gene>
    <name evidence="2" type="ORF">WI372_06660</name>
</gene>
<dbReference type="Gene3D" id="1.25.40.10">
    <property type="entry name" value="Tetratricopeptide repeat domain"/>
    <property type="match status" value="2"/>
</dbReference>